<feature type="transmembrane region" description="Helical" evidence="1">
    <location>
        <begin position="93"/>
        <end position="114"/>
    </location>
</feature>
<proteinExistence type="predicted"/>
<keyword evidence="1" id="KW-0472">Membrane</keyword>
<sequence>MSKSLPLAVLVGCLVGGLVYRYLLSDWFLTVAITALYSGIGYFLLAYDISLLGEHEQFTSHDKYDRLGQTIGLFGVSIGPLALIEYIDLQLPEAAGVFVWTTGLIVYLVILSAAQSRQAKST</sequence>
<dbReference type="EMBL" id="KE356561">
    <property type="protein sequence ID" value="ERG94024.1"/>
    <property type="molecule type" value="Genomic_DNA"/>
</dbReference>
<evidence type="ECO:0000313" key="2">
    <source>
        <dbReference type="EMBL" id="ERG94024.1"/>
    </source>
</evidence>
<keyword evidence="1" id="KW-0812">Transmembrane</keyword>
<protein>
    <submittedName>
        <fullName evidence="2">Uncharacterized protein</fullName>
    </submittedName>
</protein>
<reference evidence="2 3" key="1">
    <citation type="journal article" date="2013" name="PLoS ONE">
        <title>Assembly-driven community genomics of a hypersaline microbial ecosystem.</title>
        <authorList>
            <person name="Podell S."/>
            <person name="Ugalde J.A."/>
            <person name="Narasingarao P."/>
            <person name="Banfield J.F."/>
            <person name="Heidelberg K.B."/>
            <person name="Allen E.E."/>
        </authorList>
    </citation>
    <scope>NUCLEOTIDE SEQUENCE [LARGE SCALE GENOMIC DNA]</scope>
    <source>
        <strain evidence="3">J07HQW2</strain>
    </source>
</reference>
<feature type="transmembrane region" description="Helical" evidence="1">
    <location>
        <begin position="27"/>
        <end position="47"/>
    </location>
</feature>
<dbReference type="RefSeq" id="WP_021053518.1">
    <property type="nucleotide sequence ID" value="NZ_KE356561.1"/>
</dbReference>
<dbReference type="eggNOG" id="arCOG11369">
    <property type="taxonomic scope" value="Archaea"/>
</dbReference>
<dbReference type="AlphaFoldDB" id="U1MUK4"/>
<accession>U1MUK4</accession>
<dbReference type="Proteomes" id="UP000030710">
    <property type="component" value="Unassembled WGS sequence"/>
</dbReference>
<name>U1MUK4_9EURY</name>
<keyword evidence="1" id="KW-1133">Transmembrane helix</keyword>
<dbReference type="HOGENOM" id="CLU_165873_0_0_2"/>
<organism evidence="2 3">
    <name type="scientific">Haloquadratum walsbyi J07HQW2</name>
    <dbReference type="NCBI Taxonomy" id="1238425"/>
    <lineage>
        <taxon>Archaea</taxon>
        <taxon>Methanobacteriati</taxon>
        <taxon>Methanobacteriota</taxon>
        <taxon>Stenosarchaea group</taxon>
        <taxon>Halobacteria</taxon>
        <taxon>Halobacteriales</taxon>
        <taxon>Haloferacaceae</taxon>
        <taxon>Haloquadratum</taxon>
    </lineage>
</organism>
<gene>
    <name evidence="2" type="ORF">J07HQW2_00458</name>
</gene>
<evidence type="ECO:0000313" key="3">
    <source>
        <dbReference type="Proteomes" id="UP000030710"/>
    </source>
</evidence>
<feature type="transmembrane region" description="Helical" evidence="1">
    <location>
        <begin position="67"/>
        <end position="87"/>
    </location>
</feature>
<evidence type="ECO:0000256" key="1">
    <source>
        <dbReference type="SAM" id="Phobius"/>
    </source>
</evidence>